<evidence type="ECO:0000313" key="11">
    <source>
        <dbReference type="EMBL" id="CAF4482032.1"/>
    </source>
</evidence>
<dbReference type="EMBL" id="CAJOBQ010000062">
    <property type="protein sequence ID" value="CAF4239330.1"/>
    <property type="molecule type" value="Genomic_DNA"/>
</dbReference>
<evidence type="ECO:0000313" key="3">
    <source>
        <dbReference type="EMBL" id="CAF3499210.1"/>
    </source>
</evidence>
<dbReference type="Proteomes" id="UP000663873">
    <property type="component" value="Unassembled WGS sequence"/>
</dbReference>
<dbReference type="Proteomes" id="UP000663862">
    <property type="component" value="Unassembled WGS sequence"/>
</dbReference>
<organism evidence="5 12">
    <name type="scientific">Rotaria socialis</name>
    <dbReference type="NCBI Taxonomy" id="392032"/>
    <lineage>
        <taxon>Eukaryota</taxon>
        <taxon>Metazoa</taxon>
        <taxon>Spiralia</taxon>
        <taxon>Gnathifera</taxon>
        <taxon>Rotifera</taxon>
        <taxon>Eurotatoria</taxon>
        <taxon>Bdelloidea</taxon>
        <taxon>Philodinida</taxon>
        <taxon>Philodinidae</taxon>
        <taxon>Rotaria</taxon>
    </lineage>
</organism>
<dbReference type="Proteomes" id="UP000663833">
    <property type="component" value="Unassembled WGS sequence"/>
</dbReference>
<dbReference type="EMBL" id="CAJOBO010000040">
    <property type="protein sequence ID" value="CAF4107721.1"/>
    <property type="molecule type" value="Genomic_DNA"/>
</dbReference>
<evidence type="ECO:0000313" key="13">
    <source>
        <dbReference type="Proteomes" id="UP000663873"/>
    </source>
</evidence>
<evidence type="ECO:0000313" key="12">
    <source>
        <dbReference type="Proteomes" id="UP000663865"/>
    </source>
</evidence>
<keyword evidence="13" id="KW-1185">Reference proteome</keyword>
<dbReference type="Proteomes" id="UP000663838">
    <property type="component" value="Unassembled WGS sequence"/>
</dbReference>
<reference evidence="5" key="1">
    <citation type="submission" date="2021-02" db="EMBL/GenBank/DDBJ databases">
        <authorList>
            <person name="Nowell W R."/>
        </authorList>
    </citation>
    <scope>NUCLEOTIDE SEQUENCE</scope>
</reference>
<protein>
    <recommendedName>
        <fullName evidence="1">F-box domain-containing protein</fullName>
    </recommendedName>
</protein>
<accession>A0A818LR49</accession>
<dbReference type="Proteomes" id="UP000663851">
    <property type="component" value="Unassembled WGS sequence"/>
</dbReference>
<dbReference type="Proteomes" id="UP000663825">
    <property type="component" value="Unassembled WGS sequence"/>
</dbReference>
<dbReference type="EMBL" id="CAJNYU010003377">
    <property type="protein sequence ID" value="CAF3670484.1"/>
    <property type="molecule type" value="Genomic_DNA"/>
</dbReference>
<dbReference type="Proteomes" id="UP000663869">
    <property type="component" value="Unassembled WGS sequence"/>
</dbReference>
<feature type="domain" description="F-box" evidence="1">
    <location>
        <begin position="5"/>
        <end position="53"/>
    </location>
</feature>
<dbReference type="Proteomes" id="UP000663848">
    <property type="component" value="Unassembled WGS sequence"/>
</dbReference>
<name>A0A818LR49_9BILA</name>
<evidence type="ECO:0000313" key="10">
    <source>
        <dbReference type="EMBL" id="CAF4477183.1"/>
    </source>
</evidence>
<proteinExistence type="predicted"/>
<sequence length="327" mass="39114">MSHTIKQLEDLPHEILTEIFEYIDAPNLFRIFSNLNGRLNKIVKSLHTLHLSLTTTDVHQICAYNRIAPHIKILCIYGLAQLNLKYFTNIRRLILIQASDELVEQLGVIRLKSLEHLTIFLDNRQEEDCLPYLWNRIFIYDYPALISCCLYKINLKWTNSQWRMMPSLSILKIENIDLLIYESILSSCPNLYFFKFTRLTSKYESKQIRQHLNLKKLVIVIPWFEDLSHDCHSHKYFSYVPKLQQLIVHRTNESKSIDEAFLKFDWYITAFNQYLPSLCRFVYYFHILKSDRLVNSATQNRFDQIQENFNLAHRRLCQRRLILDFIG</sequence>
<evidence type="ECO:0000313" key="7">
    <source>
        <dbReference type="EMBL" id="CAF4107721.1"/>
    </source>
</evidence>
<dbReference type="InterPro" id="IPR001810">
    <property type="entry name" value="F-box_dom"/>
</dbReference>
<evidence type="ECO:0000313" key="8">
    <source>
        <dbReference type="EMBL" id="CAF4232866.1"/>
    </source>
</evidence>
<dbReference type="AlphaFoldDB" id="A0A818LR49"/>
<gene>
    <name evidence="6" type="ORF">FME351_LOCUS25684</name>
    <name evidence="3" type="ORF">GRG538_LOCUS17488</name>
    <name evidence="7" type="ORF">HFQ381_LOCUS1427</name>
    <name evidence="5" type="ORF">KIK155_LOCUS19989</name>
    <name evidence="4" type="ORF">LUA448_LOCUS27035</name>
    <name evidence="11" type="ORF">QYT958_LOCUS3119</name>
    <name evidence="2" type="ORF">TIS948_LOCUS28669</name>
    <name evidence="10" type="ORF">TOA249_LOCUS1450</name>
    <name evidence="9" type="ORF">TSG867_LOCUS2372</name>
    <name evidence="8" type="ORF">UJA718_LOCUS8446</name>
</gene>
<dbReference type="Proteomes" id="UP000663872">
    <property type="component" value="Unassembled WGS sequence"/>
</dbReference>
<dbReference type="EMBL" id="CAJNXB010005155">
    <property type="protein sequence ID" value="CAF3411909.1"/>
    <property type="molecule type" value="Genomic_DNA"/>
</dbReference>
<dbReference type="EMBL" id="CAJNYV010003476">
    <property type="protein sequence ID" value="CAF3581901.1"/>
    <property type="molecule type" value="Genomic_DNA"/>
</dbReference>
<dbReference type="EMBL" id="CAJNYD010003617">
    <property type="protein sequence ID" value="CAF3532257.1"/>
    <property type="molecule type" value="Genomic_DNA"/>
</dbReference>
<dbReference type="EMBL" id="CAJOBR010000214">
    <property type="protein sequence ID" value="CAF4482032.1"/>
    <property type="molecule type" value="Genomic_DNA"/>
</dbReference>
<dbReference type="InterPro" id="IPR036047">
    <property type="entry name" value="F-box-like_dom_sf"/>
</dbReference>
<evidence type="ECO:0000313" key="4">
    <source>
        <dbReference type="EMBL" id="CAF3532257.1"/>
    </source>
</evidence>
<evidence type="ECO:0000313" key="9">
    <source>
        <dbReference type="EMBL" id="CAF4239330.1"/>
    </source>
</evidence>
<evidence type="ECO:0000313" key="5">
    <source>
        <dbReference type="EMBL" id="CAF3581901.1"/>
    </source>
</evidence>
<evidence type="ECO:0000313" key="6">
    <source>
        <dbReference type="EMBL" id="CAF3670484.1"/>
    </source>
</evidence>
<dbReference type="EMBL" id="CAJNYT010002898">
    <property type="protein sequence ID" value="CAF3499210.1"/>
    <property type="molecule type" value="Genomic_DNA"/>
</dbReference>
<dbReference type="Proteomes" id="UP000663865">
    <property type="component" value="Unassembled WGS sequence"/>
</dbReference>
<evidence type="ECO:0000259" key="1">
    <source>
        <dbReference type="PROSITE" id="PS50181"/>
    </source>
</evidence>
<dbReference type="PROSITE" id="PS50181">
    <property type="entry name" value="FBOX"/>
    <property type="match status" value="1"/>
</dbReference>
<comment type="caution">
    <text evidence="5">The sequence shown here is derived from an EMBL/GenBank/DDBJ whole genome shotgun (WGS) entry which is preliminary data.</text>
</comment>
<dbReference type="SUPFAM" id="SSF81383">
    <property type="entry name" value="F-box domain"/>
    <property type="match status" value="1"/>
</dbReference>
<evidence type="ECO:0000313" key="2">
    <source>
        <dbReference type="EMBL" id="CAF3411909.1"/>
    </source>
</evidence>
<dbReference type="EMBL" id="CAJOBP010000898">
    <property type="protein sequence ID" value="CAF4232866.1"/>
    <property type="molecule type" value="Genomic_DNA"/>
</dbReference>
<dbReference type="OrthoDB" id="10015059at2759"/>
<dbReference type="EMBL" id="CAJOBS010000040">
    <property type="protein sequence ID" value="CAF4477183.1"/>
    <property type="molecule type" value="Genomic_DNA"/>
</dbReference>